<accession>A0A4Y7KC91</accession>
<organism evidence="2 3">
    <name type="scientific">Papaver somniferum</name>
    <name type="common">Opium poppy</name>
    <dbReference type="NCBI Taxonomy" id="3469"/>
    <lineage>
        <taxon>Eukaryota</taxon>
        <taxon>Viridiplantae</taxon>
        <taxon>Streptophyta</taxon>
        <taxon>Embryophyta</taxon>
        <taxon>Tracheophyta</taxon>
        <taxon>Spermatophyta</taxon>
        <taxon>Magnoliopsida</taxon>
        <taxon>Ranunculales</taxon>
        <taxon>Papaveraceae</taxon>
        <taxon>Papaveroideae</taxon>
        <taxon>Papaver</taxon>
    </lineage>
</organism>
<feature type="transmembrane region" description="Helical" evidence="1">
    <location>
        <begin position="22"/>
        <end position="40"/>
    </location>
</feature>
<dbReference type="Gramene" id="RZC69648">
    <property type="protein sequence ID" value="RZC69648"/>
    <property type="gene ID" value="C5167_032793"/>
</dbReference>
<name>A0A4Y7KC91_PAPSO</name>
<keyword evidence="1" id="KW-0812">Transmembrane</keyword>
<reference evidence="2 3" key="1">
    <citation type="journal article" date="2018" name="Science">
        <title>The opium poppy genome and morphinan production.</title>
        <authorList>
            <person name="Guo L."/>
            <person name="Winzer T."/>
            <person name="Yang X."/>
            <person name="Li Y."/>
            <person name="Ning Z."/>
            <person name="He Z."/>
            <person name="Teodor R."/>
            <person name="Lu Y."/>
            <person name="Bowser T.A."/>
            <person name="Graham I.A."/>
            <person name="Ye K."/>
        </authorList>
    </citation>
    <scope>NUCLEOTIDE SEQUENCE [LARGE SCALE GENOMIC DNA]</scope>
    <source>
        <strain evidence="3">cv. HN1</strain>
        <tissue evidence="2">Leaves</tissue>
    </source>
</reference>
<protein>
    <submittedName>
        <fullName evidence="2">Uncharacterized protein</fullName>
    </submittedName>
</protein>
<evidence type="ECO:0000313" key="3">
    <source>
        <dbReference type="Proteomes" id="UP000316621"/>
    </source>
</evidence>
<sequence>MKPLILINHQTRLQNETYSSTMITRITFIFVFSVATPFVGHGRTYTREHTWRN</sequence>
<dbReference type="AlphaFoldDB" id="A0A4Y7KC91"/>
<gene>
    <name evidence="2" type="ORF">C5167_032793</name>
</gene>
<keyword evidence="1" id="KW-1133">Transmembrane helix</keyword>
<evidence type="ECO:0000256" key="1">
    <source>
        <dbReference type="SAM" id="Phobius"/>
    </source>
</evidence>
<dbReference type="EMBL" id="CM010721">
    <property type="protein sequence ID" value="RZC69648.1"/>
    <property type="molecule type" value="Genomic_DNA"/>
</dbReference>
<keyword evidence="3" id="KW-1185">Reference proteome</keyword>
<dbReference type="Proteomes" id="UP000316621">
    <property type="component" value="Chromosome 7"/>
</dbReference>
<keyword evidence="1" id="KW-0472">Membrane</keyword>
<evidence type="ECO:0000313" key="2">
    <source>
        <dbReference type="EMBL" id="RZC69648.1"/>
    </source>
</evidence>
<proteinExistence type="predicted"/>